<evidence type="ECO:0000313" key="2">
    <source>
        <dbReference type="EMBL" id="GAA4237618.1"/>
    </source>
</evidence>
<dbReference type="Gene3D" id="3.90.75.10">
    <property type="entry name" value="Homing Intron 3 (I-ppo) Encoded Endonuclease, Chain A"/>
    <property type="match status" value="1"/>
</dbReference>
<accession>A0ABP8CCI2</accession>
<evidence type="ECO:0000313" key="3">
    <source>
        <dbReference type="Proteomes" id="UP001501710"/>
    </source>
</evidence>
<dbReference type="InterPro" id="IPR044930">
    <property type="entry name" value="Homing_endonuclease_His-Me"/>
</dbReference>
<dbReference type="EMBL" id="BAABAS010000018">
    <property type="protein sequence ID" value="GAA4237618.1"/>
    <property type="molecule type" value="Genomic_DNA"/>
</dbReference>
<proteinExistence type="predicted"/>
<comment type="caution">
    <text evidence="2">The sequence shown here is derived from an EMBL/GenBank/DDBJ whole genome shotgun (WGS) entry which is preliminary data.</text>
</comment>
<feature type="domain" description="HNH nuclease" evidence="1">
    <location>
        <begin position="4"/>
        <end position="35"/>
    </location>
</feature>
<name>A0ABP8CCI2_9ACTN</name>
<organism evidence="2 3">
    <name type="scientific">Actinomadura meridiana</name>
    <dbReference type="NCBI Taxonomy" id="559626"/>
    <lineage>
        <taxon>Bacteria</taxon>
        <taxon>Bacillati</taxon>
        <taxon>Actinomycetota</taxon>
        <taxon>Actinomycetes</taxon>
        <taxon>Streptosporangiales</taxon>
        <taxon>Thermomonosporaceae</taxon>
        <taxon>Actinomadura</taxon>
    </lineage>
</organism>
<gene>
    <name evidence="2" type="ORF">GCM10022254_50190</name>
</gene>
<dbReference type="Proteomes" id="UP001501710">
    <property type="component" value="Unassembled WGS sequence"/>
</dbReference>
<reference evidence="3" key="1">
    <citation type="journal article" date="2019" name="Int. J. Syst. Evol. Microbiol.">
        <title>The Global Catalogue of Microorganisms (GCM) 10K type strain sequencing project: providing services to taxonomists for standard genome sequencing and annotation.</title>
        <authorList>
            <consortium name="The Broad Institute Genomics Platform"/>
            <consortium name="The Broad Institute Genome Sequencing Center for Infectious Disease"/>
            <person name="Wu L."/>
            <person name="Ma J."/>
        </authorList>
    </citation>
    <scope>NUCLEOTIDE SEQUENCE [LARGE SCALE GENOMIC DNA]</scope>
    <source>
        <strain evidence="3">JCM 17440</strain>
    </source>
</reference>
<evidence type="ECO:0000259" key="1">
    <source>
        <dbReference type="Pfam" id="PF13392"/>
    </source>
</evidence>
<dbReference type="SUPFAM" id="SSF54060">
    <property type="entry name" value="His-Me finger endonucleases"/>
    <property type="match status" value="1"/>
</dbReference>
<dbReference type="InterPro" id="IPR044925">
    <property type="entry name" value="His-Me_finger_sf"/>
</dbReference>
<sequence>MVAEIPEGLTIDHLCRTTLCVRPDHLDPVPNRINNLRRNSLSALNARKTRCPQGHEYTLENTYLGRNGSRECRTYKIPRMRAYRLTAR</sequence>
<keyword evidence="3" id="KW-1185">Reference proteome</keyword>
<dbReference type="InterPro" id="IPR003615">
    <property type="entry name" value="HNH_nuc"/>
</dbReference>
<protein>
    <recommendedName>
        <fullName evidence="1">HNH nuclease domain-containing protein</fullName>
    </recommendedName>
</protein>
<dbReference type="Pfam" id="PF13392">
    <property type="entry name" value="HNH_3"/>
    <property type="match status" value="1"/>
</dbReference>